<dbReference type="PANTHER" id="PTHR47113:SF1">
    <property type="entry name" value="LD09343P"/>
    <property type="match status" value="1"/>
</dbReference>
<keyword evidence="2" id="KW-1133">Transmembrane helix</keyword>
<dbReference type="Pfam" id="PF03133">
    <property type="entry name" value="TTL"/>
    <property type="match status" value="1"/>
</dbReference>
<evidence type="ECO:0000313" key="3">
    <source>
        <dbReference type="EMBL" id="PCG71514.1"/>
    </source>
</evidence>
<dbReference type="SUPFAM" id="SSF56059">
    <property type="entry name" value="Glutathione synthetase ATP-binding domain-like"/>
    <property type="match status" value="1"/>
</dbReference>
<dbReference type="PANTHER" id="PTHR47113">
    <property type="entry name" value="LD09343P"/>
    <property type="match status" value="1"/>
</dbReference>
<keyword evidence="2" id="KW-0812">Transmembrane</keyword>
<sequence length="506" mass="58352">MDDENDQQLQEKETLNNNTVTKDINTNTNTVEEDPDLNSDKYKTKPEQSFTNIFLLVCIAGISLGILLEIVNAVKRSHSVNKDFHHERPKYCVYPNTPEANDLNGFLKHVHLVLERLGYEKSTNETPWNLLWAHETPFKDMNLRNLSANQKFNHFPGAGYITSKVDLATSESKYIPKAFRLPKNKNKFLKYVRKNKDAMFVQKHNTHRNVYLKNVSDIDMTSGKSFVQEYMQNPFLVDGHKFDIGVYVVLKSVNPLRVYWYKGDVLFRFCTVKYHPFDPTNLEKYVVGDDYLPTWEVPSMTHPYTALGNTMKESFDIYVRSMGKDPTDMWEEVQKAIAEVFIVNEPHIINALWEYASSENFFEMMRFDFIVDENLKVYLLEANMSPNLSSKHYPPNQLLYEQVLYNLFSLTGVSQQNIKREGSTKYAESMISAQKNIAVFGEECKTICTDNCAALELCSLCKPCLNAKLRKSLLDAYGEFLHKGDFRRLVPPPMVPNKVTLILGGL</sequence>
<proteinExistence type="predicted"/>
<name>A0A2A4JIW4_HELVI</name>
<feature type="region of interest" description="Disordered" evidence="1">
    <location>
        <begin position="1"/>
        <end position="43"/>
    </location>
</feature>
<dbReference type="InterPro" id="IPR004344">
    <property type="entry name" value="TTL/TTLL_fam"/>
</dbReference>
<dbReference type="Gene3D" id="3.30.470.20">
    <property type="entry name" value="ATP-grasp fold, B domain"/>
    <property type="match status" value="1"/>
</dbReference>
<evidence type="ECO:0000256" key="1">
    <source>
        <dbReference type="SAM" id="MobiDB-lite"/>
    </source>
</evidence>
<evidence type="ECO:0000256" key="2">
    <source>
        <dbReference type="SAM" id="Phobius"/>
    </source>
</evidence>
<dbReference type="AlphaFoldDB" id="A0A2A4JIW4"/>
<organism evidence="3">
    <name type="scientific">Heliothis virescens</name>
    <name type="common">Tobacco budworm moth</name>
    <dbReference type="NCBI Taxonomy" id="7102"/>
    <lineage>
        <taxon>Eukaryota</taxon>
        <taxon>Metazoa</taxon>
        <taxon>Ecdysozoa</taxon>
        <taxon>Arthropoda</taxon>
        <taxon>Hexapoda</taxon>
        <taxon>Insecta</taxon>
        <taxon>Pterygota</taxon>
        <taxon>Neoptera</taxon>
        <taxon>Endopterygota</taxon>
        <taxon>Lepidoptera</taxon>
        <taxon>Glossata</taxon>
        <taxon>Ditrysia</taxon>
        <taxon>Noctuoidea</taxon>
        <taxon>Noctuidae</taxon>
        <taxon>Heliothinae</taxon>
        <taxon>Heliothis</taxon>
    </lineage>
</organism>
<comment type="caution">
    <text evidence="3">The sequence shown here is derived from an EMBL/GenBank/DDBJ whole genome shotgun (WGS) entry which is preliminary data.</text>
</comment>
<feature type="transmembrane region" description="Helical" evidence="2">
    <location>
        <begin position="53"/>
        <end position="74"/>
    </location>
</feature>
<dbReference type="STRING" id="7102.A0A2A4JIW4"/>
<dbReference type="PROSITE" id="PS51221">
    <property type="entry name" value="TTL"/>
    <property type="match status" value="1"/>
</dbReference>
<dbReference type="InterPro" id="IPR053317">
    <property type="entry name" value="Tubulin_polyglutamylase"/>
</dbReference>
<accession>A0A2A4JIW4</accession>
<reference evidence="3" key="1">
    <citation type="submission" date="2017-09" db="EMBL/GenBank/DDBJ databases">
        <title>Contemporary evolution of a Lepidopteran species, Heliothis virescens, in response to modern agricultural practices.</title>
        <authorList>
            <person name="Fritz M.L."/>
            <person name="Deyonke A.M."/>
            <person name="Papanicolaou A."/>
            <person name="Micinski S."/>
            <person name="Westbrook J."/>
            <person name="Gould F."/>
        </authorList>
    </citation>
    <scope>NUCLEOTIDE SEQUENCE [LARGE SCALE GENOMIC DNA]</scope>
    <source>
        <strain evidence="3">HvINT-</strain>
        <tissue evidence="3">Whole body</tissue>
    </source>
</reference>
<dbReference type="EMBL" id="NWSH01001369">
    <property type="protein sequence ID" value="PCG71514.1"/>
    <property type="molecule type" value="Genomic_DNA"/>
</dbReference>
<protein>
    <submittedName>
        <fullName evidence="3">Uncharacterized protein</fullName>
    </submittedName>
</protein>
<keyword evidence="2" id="KW-0472">Membrane</keyword>
<gene>
    <name evidence="3" type="ORF">B5V51_1777</name>
</gene>
<feature type="compositionally biased region" description="Polar residues" evidence="1">
    <location>
        <begin position="15"/>
        <end position="30"/>
    </location>
</feature>